<evidence type="ECO:0000313" key="1">
    <source>
        <dbReference type="EMBL" id="KAL2528100.1"/>
    </source>
</evidence>
<gene>
    <name evidence="1" type="ORF">Fot_20701</name>
</gene>
<evidence type="ECO:0000313" key="2">
    <source>
        <dbReference type="Proteomes" id="UP001604277"/>
    </source>
</evidence>
<organism evidence="1 2">
    <name type="scientific">Forsythia ovata</name>
    <dbReference type="NCBI Taxonomy" id="205694"/>
    <lineage>
        <taxon>Eukaryota</taxon>
        <taxon>Viridiplantae</taxon>
        <taxon>Streptophyta</taxon>
        <taxon>Embryophyta</taxon>
        <taxon>Tracheophyta</taxon>
        <taxon>Spermatophyta</taxon>
        <taxon>Magnoliopsida</taxon>
        <taxon>eudicotyledons</taxon>
        <taxon>Gunneridae</taxon>
        <taxon>Pentapetalae</taxon>
        <taxon>asterids</taxon>
        <taxon>lamiids</taxon>
        <taxon>Lamiales</taxon>
        <taxon>Oleaceae</taxon>
        <taxon>Forsythieae</taxon>
        <taxon>Forsythia</taxon>
    </lineage>
</organism>
<comment type="caution">
    <text evidence="1">The sequence shown here is derived from an EMBL/GenBank/DDBJ whole genome shotgun (WGS) entry which is preliminary data.</text>
</comment>
<proteinExistence type="predicted"/>
<dbReference type="Proteomes" id="UP001604277">
    <property type="component" value="Unassembled WGS sequence"/>
</dbReference>
<reference evidence="2" key="1">
    <citation type="submission" date="2024-07" db="EMBL/GenBank/DDBJ databases">
        <title>Two chromosome-level genome assemblies of Korean endemic species Abeliophyllum distichum and Forsythia ovata (Oleaceae).</title>
        <authorList>
            <person name="Jang H."/>
        </authorList>
    </citation>
    <scope>NUCLEOTIDE SEQUENCE [LARGE SCALE GENOMIC DNA]</scope>
</reference>
<name>A0ABD1USR4_9LAMI</name>
<accession>A0ABD1USR4</accession>
<protein>
    <submittedName>
        <fullName evidence="1">Protein disulfide isomerase-like 1-1</fullName>
    </submittedName>
</protein>
<dbReference type="AlphaFoldDB" id="A0ABD1USR4"/>
<sequence length="101" mass="11601">MDKFIEEASIPVGTIFYNDPSNHPYVNKFFDSPNAKVLQLCVLNWRPIKELDSFQSTYKDVAKQSKGKGISFLLGDLPVLNFELDQPDEDHFKPKSCRYAD</sequence>
<keyword evidence="2" id="KW-1185">Reference proteome</keyword>
<dbReference type="EMBL" id="JBFOLJ010000006">
    <property type="protein sequence ID" value="KAL2528100.1"/>
    <property type="molecule type" value="Genomic_DNA"/>
</dbReference>